<comment type="caution">
    <text evidence="3">The sequence shown here is derived from an EMBL/GenBank/DDBJ whole genome shotgun (WGS) entry which is preliminary data.</text>
</comment>
<dbReference type="GO" id="GO:0005524">
    <property type="term" value="F:ATP binding"/>
    <property type="evidence" value="ECO:0007669"/>
    <property type="project" value="InterPro"/>
</dbReference>
<dbReference type="Pfam" id="PF04851">
    <property type="entry name" value="ResIII"/>
    <property type="match status" value="1"/>
</dbReference>
<dbReference type="InterPro" id="IPR027417">
    <property type="entry name" value="P-loop_NTPase"/>
</dbReference>
<sequence>MAQGTQPESNFGFLKDQWPAIADQAYRAEFFAYRDPRVSLMYARRALEQLVGWMYQYDATLEKPLKDDLNNRLNAGTFQRHVPDAVRDQMHSVRKIGNTAVHSQASVALPAAAAGLTGLFRAAIWVAHTYARSDASRVTSAARLDLERFRPQPAEPREPAKSQAEVAQMAAELEAAEAENDKLQAELDAARAELERIKAANAEREIPEIDLGEMDEAATRVYIDLQLREAGWNPDDSRVREFKVTGLPPGLGSKDGVGYADYVLWGEDGRPLAVVEAKKAAASPKSGEEQARYYAEALEKLFGRRPLIYYSNGYEHWLWDDAVFGITGGRPDGYPSRRVLGFHTRDELELMIARRTGRRDLAHAPLPTGIADRPYQQEAIRAVAETLQARRRKALLVMATGTGKTRTVVALTKLLTDYRWAKRVLFLADRNALVNQAKKVFGQLLPGSSPARLGVGNDDAAGSRLHLATYPTMMNIIADSTEGRATGEDWRGVGYYDLVIIDEAHRSVYQKYKRIFDYFDSYLVGLTATPRDEIDKNTYGLFELESGKPTSAYSLEQAVDDGYLVPHKIRNIELGFMQRGVRYAELSEDERADWDSFEWSEDGDIPDAVESVHLNKWLFNADTVDKVLGVLMSEGRHVSGGDEIGKTIIFAKNQVHAEFIKERFDRNYPHHGGDFARVITHSVKHNQMLIDAFSDPDKRPQISISVDMLDTGVDVPDVVNLVFFKDVKSRTKFWQMVGRGTRLRPDLYGPGQDKEDFIIFDVCGNVDFFNAGGDAPEGRLTPSLAARMFSARARTLIAATHAGYHADYIENLRTTLHGQVSRLERNNFLIRPHLAAVEKYSQRQAWEDFGDVDEVETDAELSGLMETLPTDDSQEARRFDLLTLNLQLAVLTHDGDTALKVGKQLKLLAGALAERVHEASIAKHRHLIEAILEVEETADAWAGQDPAWLEQVRVSLRGLIHVLEKAKRKPVYSDFEDTLIGVTDGEITTPSIDVENYRLHIQAHLQRHLDHLAVQKLRRGKPLTDQDLEALEALVLEDGKVPAEKLDEIAGQDLPTFVKSLVGLEKEAVRESFAELLSGSLLNTRQQQMLSMMVDHLTKTGRMTLDMLFEPPYTDIAEDPLVLFDESTLYDFRGVMERFSGPTLEGHAS</sequence>
<name>A0A931D4Z1_9MICC</name>
<dbReference type="Pfam" id="PF08463">
    <property type="entry name" value="EcoEI_R_C"/>
    <property type="match status" value="1"/>
</dbReference>
<evidence type="ECO:0000256" key="1">
    <source>
        <dbReference type="SAM" id="Coils"/>
    </source>
</evidence>
<dbReference type="Gene3D" id="3.90.1570.30">
    <property type="match status" value="1"/>
</dbReference>
<dbReference type="RefSeq" id="WP_196835210.1">
    <property type="nucleotide sequence ID" value="NZ_JADOTZ010000001.1"/>
</dbReference>
<dbReference type="GO" id="GO:0003677">
    <property type="term" value="F:DNA binding"/>
    <property type="evidence" value="ECO:0007669"/>
    <property type="project" value="InterPro"/>
</dbReference>
<evidence type="ECO:0000313" key="4">
    <source>
        <dbReference type="Proteomes" id="UP000625033"/>
    </source>
</evidence>
<keyword evidence="1" id="KW-0175">Coiled coil</keyword>
<dbReference type="InterPro" id="IPR007409">
    <property type="entry name" value="Restrct_endonuc_type1_HsdR_N"/>
</dbReference>
<evidence type="ECO:0000313" key="3">
    <source>
        <dbReference type="EMBL" id="MBG6083815.1"/>
    </source>
</evidence>
<proteinExistence type="predicted"/>
<keyword evidence="4" id="KW-1185">Reference proteome</keyword>
<dbReference type="Proteomes" id="UP000625033">
    <property type="component" value="Unassembled WGS sequence"/>
</dbReference>
<dbReference type="GO" id="GO:0009035">
    <property type="term" value="F:type I site-specific deoxyribonuclease activity"/>
    <property type="evidence" value="ECO:0007669"/>
    <property type="project" value="UniProtKB-EC"/>
</dbReference>
<dbReference type="InterPro" id="IPR006935">
    <property type="entry name" value="Helicase/UvrB_N"/>
</dbReference>
<dbReference type="GO" id="GO:0005829">
    <property type="term" value="C:cytosol"/>
    <property type="evidence" value="ECO:0007669"/>
    <property type="project" value="TreeGrafter"/>
</dbReference>
<gene>
    <name evidence="3" type="ORF">IW252_000582</name>
</gene>
<feature type="domain" description="Helicase ATP-binding" evidence="2">
    <location>
        <begin position="385"/>
        <end position="548"/>
    </location>
</feature>
<protein>
    <submittedName>
        <fullName evidence="3">Type I restriction enzyme R subunit</fullName>
        <ecNumber evidence="3">3.1.21.3</ecNumber>
    </submittedName>
</protein>
<keyword evidence="3" id="KW-0378">Hydrolase</keyword>
<dbReference type="GO" id="GO:0006304">
    <property type="term" value="P:DNA modification"/>
    <property type="evidence" value="ECO:0007669"/>
    <property type="project" value="InterPro"/>
</dbReference>
<dbReference type="Pfam" id="PF00271">
    <property type="entry name" value="Helicase_C"/>
    <property type="match status" value="1"/>
</dbReference>
<dbReference type="CDD" id="cd18799">
    <property type="entry name" value="SF2_C_EcoAI-like"/>
    <property type="match status" value="1"/>
</dbReference>
<dbReference type="CDD" id="cd18032">
    <property type="entry name" value="DEXHc_RE_I_III_res"/>
    <property type="match status" value="1"/>
</dbReference>
<dbReference type="InterPro" id="IPR014001">
    <property type="entry name" value="Helicase_ATP-bd"/>
</dbReference>
<feature type="coiled-coil region" evidence="1">
    <location>
        <begin position="161"/>
        <end position="200"/>
    </location>
</feature>
<dbReference type="SMART" id="SM00487">
    <property type="entry name" value="DEXDc"/>
    <property type="match status" value="1"/>
</dbReference>
<dbReference type="Pfam" id="PF13643">
    <property type="entry name" value="DUF4145"/>
    <property type="match status" value="1"/>
</dbReference>
<dbReference type="InterPro" id="IPR050742">
    <property type="entry name" value="Helicase_Restrict-Modif_Enz"/>
</dbReference>
<dbReference type="PANTHER" id="PTHR47396:SF1">
    <property type="entry name" value="ATP-DEPENDENT HELICASE IRC3-RELATED"/>
    <property type="match status" value="1"/>
</dbReference>
<dbReference type="InterPro" id="IPR013670">
    <property type="entry name" value="EcoEI_R_C_dom"/>
</dbReference>
<organism evidence="3 4">
    <name type="scientific">Zhihengliuella flava</name>
    <dbReference type="NCBI Taxonomy" id="1285193"/>
    <lineage>
        <taxon>Bacteria</taxon>
        <taxon>Bacillati</taxon>
        <taxon>Actinomycetota</taxon>
        <taxon>Actinomycetes</taxon>
        <taxon>Micrococcales</taxon>
        <taxon>Micrococcaceae</taxon>
        <taxon>Zhihengliuella</taxon>
    </lineage>
</organism>
<reference evidence="3" key="1">
    <citation type="submission" date="2020-11" db="EMBL/GenBank/DDBJ databases">
        <title>Sequencing the genomes of 1000 actinobacteria strains.</title>
        <authorList>
            <person name="Klenk H.-P."/>
        </authorList>
    </citation>
    <scope>NUCLEOTIDE SEQUENCE</scope>
    <source>
        <strain evidence="3">DSM 26152</strain>
    </source>
</reference>
<evidence type="ECO:0000259" key="2">
    <source>
        <dbReference type="PROSITE" id="PS51192"/>
    </source>
</evidence>
<dbReference type="PANTHER" id="PTHR47396">
    <property type="entry name" value="TYPE I RESTRICTION ENZYME ECOKI R PROTEIN"/>
    <property type="match status" value="1"/>
</dbReference>
<dbReference type="PROSITE" id="PS51192">
    <property type="entry name" value="HELICASE_ATP_BIND_1"/>
    <property type="match status" value="1"/>
</dbReference>
<dbReference type="EMBL" id="JADOTZ010000001">
    <property type="protein sequence ID" value="MBG6083815.1"/>
    <property type="molecule type" value="Genomic_DNA"/>
</dbReference>
<dbReference type="EC" id="3.1.21.3" evidence="3"/>
<dbReference type="Gene3D" id="3.40.50.300">
    <property type="entry name" value="P-loop containing nucleotide triphosphate hydrolases"/>
    <property type="match status" value="2"/>
</dbReference>
<dbReference type="Pfam" id="PF04313">
    <property type="entry name" value="HSDR_N"/>
    <property type="match status" value="1"/>
</dbReference>
<dbReference type="InterPro" id="IPR001650">
    <property type="entry name" value="Helicase_C-like"/>
</dbReference>
<dbReference type="SUPFAM" id="SSF52540">
    <property type="entry name" value="P-loop containing nucleoside triphosphate hydrolases"/>
    <property type="match status" value="2"/>
</dbReference>
<accession>A0A931D4Z1</accession>
<dbReference type="InterPro" id="IPR025285">
    <property type="entry name" value="DUF4145"/>
</dbReference>
<dbReference type="AlphaFoldDB" id="A0A931D4Z1"/>